<feature type="transmembrane region" description="Helical" evidence="10">
    <location>
        <begin position="258"/>
        <end position="282"/>
    </location>
</feature>
<dbReference type="Proteomes" id="UP000694390">
    <property type="component" value="Chromosome 21"/>
</dbReference>
<keyword evidence="9" id="KW-0297">G-protein coupled receptor</keyword>
<dbReference type="SUPFAM" id="SSF81321">
    <property type="entry name" value="Family A G protein-coupled receptor-like"/>
    <property type="match status" value="2"/>
</dbReference>
<dbReference type="PRINTS" id="PR00245">
    <property type="entry name" value="OLFACTORYR"/>
</dbReference>
<reference evidence="12" key="1">
    <citation type="submission" date="2019-06" db="EMBL/GenBank/DDBJ databases">
        <title>G10K-VGP Goodes thornscrub tortoise genome, primary haplotype.</title>
        <authorList>
            <person name="Murphy B."/>
            <person name="Edwards T."/>
            <person name="Rhie A."/>
            <person name="Koren S."/>
            <person name="Phillippy A."/>
            <person name="Fedrigo O."/>
            <person name="Haase B."/>
            <person name="Mountcastle J."/>
            <person name="Lewin H."/>
            <person name="Damas J."/>
            <person name="Howe K."/>
            <person name="Formenti G."/>
            <person name="Myers G."/>
            <person name="Durbin R."/>
            <person name="Jarvis E.D."/>
        </authorList>
    </citation>
    <scope>NUCLEOTIDE SEQUENCE [LARGE SCALE GENOMIC DNA]</scope>
</reference>
<reference evidence="12" key="2">
    <citation type="submission" date="2025-08" db="UniProtKB">
        <authorList>
            <consortium name="Ensembl"/>
        </authorList>
    </citation>
    <scope>IDENTIFICATION</scope>
</reference>
<evidence type="ECO:0000256" key="7">
    <source>
        <dbReference type="ARBA" id="ARBA00023136"/>
    </source>
</evidence>
<reference evidence="12" key="3">
    <citation type="submission" date="2025-09" db="UniProtKB">
        <authorList>
            <consortium name="Ensembl"/>
        </authorList>
    </citation>
    <scope>IDENTIFICATION</scope>
</reference>
<dbReference type="Pfam" id="PF13853">
    <property type="entry name" value="7tm_4"/>
    <property type="match status" value="2"/>
</dbReference>
<evidence type="ECO:0000313" key="13">
    <source>
        <dbReference type="Proteomes" id="UP000694390"/>
    </source>
</evidence>
<comment type="subcellular location">
    <subcellularLocation>
        <location evidence="1">Cell membrane</location>
        <topology evidence="1">Multi-pass membrane protein</topology>
    </subcellularLocation>
</comment>
<evidence type="ECO:0000259" key="11">
    <source>
        <dbReference type="PROSITE" id="PS50262"/>
    </source>
</evidence>
<keyword evidence="13" id="KW-1185">Reference proteome</keyword>
<keyword evidence="2" id="KW-1003">Cell membrane</keyword>
<evidence type="ECO:0000256" key="4">
    <source>
        <dbReference type="ARBA" id="ARBA00022692"/>
    </source>
</evidence>
<dbReference type="FunFam" id="1.20.1070.10:FF:000001">
    <property type="entry name" value="Olfactory receptor"/>
    <property type="match status" value="1"/>
</dbReference>
<feature type="transmembrane region" description="Helical" evidence="10">
    <location>
        <begin position="317"/>
        <end position="344"/>
    </location>
</feature>
<accession>A0A8C4WU12</accession>
<feature type="transmembrane region" description="Helical" evidence="10">
    <location>
        <begin position="73"/>
        <end position="92"/>
    </location>
</feature>
<dbReference type="InterPro" id="IPR000725">
    <property type="entry name" value="Olfact_rcpt"/>
</dbReference>
<dbReference type="GO" id="GO:0004930">
    <property type="term" value="F:G protein-coupled receptor activity"/>
    <property type="evidence" value="ECO:0007669"/>
    <property type="project" value="UniProtKB-KW"/>
</dbReference>
<keyword evidence="6 10" id="KW-1133">Transmembrane helix</keyword>
<dbReference type="InterPro" id="IPR000276">
    <property type="entry name" value="GPCR_Rhodpsn"/>
</dbReference>
<dbReference type="AlphaFoldDB" id="A0A8C4WU12"/>
<keyword evidence="4 9" id="KW-0812">Transmembrane</keyword>
<feature type="domain" description="G-protein coupled receptors family 1 profile" evidence="11">
    <location>
        <begin position="150"/>
        <end position="408"/>
    </location>
</feature>
<feature type="transmembrane region" description="Helical" evidence="10">
    <location>
        <begin position="152"/>
        <end position="173"/>
    </location>
</feature>
<proteinExistence type="inferred from homology"/>
<comment type="similarity">
    <text evidence="9">Belongs to the G-protein coupled receptor 1 family.</text>
</comment>
<feature type="transmembrane region" description="Helical" evidence="10">
    <location>
        <begin position="219"/>
        <end position="238"/>
    </location>
</feature>
<keyword evidence="5" id="KW-0552">Olfaction</keyword>
<evidence type="ECO:0000256" key="8">
    <source>
        <dbReference type="ARBA" id="ARBA00023224"/>
    </source>
</evidence>
<organism evidence="12 13">
    <name type="scientific">Gopherus evgoodei</name>
    <name type="common">Goodes thornscrub tortoise</name>
    <dbReference type="NCBI Taxonomy" id="1825980"/>
    <lineage>
        <taxon>Eukaryota</taxon>
        <taxon>Metazoa</taxon>
        <taxon>Chordata</taxon>
        <taxon>Craniata</taxon>
        <taxon>Vertebrata</taxon>
        <taxon>Euteleostomi</taxon>
        <taxon>Archelosauria</taxon>
        <taxon>Testudinata</taxon>
        <taxon>Testudines</taxon>
        <taxon>Cryptodira</taxon>
        <taxon>Durocryptodira</taxon>
        <taxon>Testudinoidea</taxon>
        <taxon>Testudinidae</taxon>
        <taxon>Gopherus</taxon>
    </lineage>
</organism>
<keyword evidence="7 10" id="KW-0472">Membrane</keyword>
<sequence>TIVHHAIPSLHISPKCQTFRVIMEDAEELIWENHTVMTEFILQGFSDLQALPAILLFVVVLVMYIVTMMRNSLNITLILAYPLLHTSVYFFLSNLSFLEICYTSVTIPKMLVNLLVELRTISYSGCIAQMSKNQTTEFVMVGFATHPELQNLLFVVTFIMYMVSLMGNILITLHTPMYLFLRNLSFLEICYTSVTLPKMMANLLSEDKSISFAGCAAQMYFFLLFGATECCLLAVMAYDRYSAICNPLRYADIMNKTVCVRLAVGSWICGSLVALGHTMFIFTLPFCESNVINHFFCEIQPVLTLVCGDTYWNEFQIIVAAAFIIMVPFLLILVSYIHIIATILKMSSAKGRHRAFSTCSSHLTVVVLFYGTAMFIYIRPKSIYSLDVDKLLSLFYSVVTPILNPIIYSLRNKEVKEAIRRMGIKIFPPKT</sequence>
<dbReference type="CDD" id="cd15225">
    <property type="entry name" value="7tmA_OR10A-like"/>
    <property type="match status" value="1"/>
</dbReference>
<feature type="transmembrane region" description="Helical" evidence="10">
    <location>
        <begin position="48"/>
        <end position="66"/>
    </location>
</feature>
<dbReference type="PRINTS" id="PR00237">
    <property type="entry name" value="GPCRRHODOPSN"/>
</dbReference>
<dbReference type="GO" id="GO:0005886">
    <property type="term" value="C:plasma membrane"/>
    <property type="evidence" value="ECO:0007669"/>
    <property type="project" value="UniProtKB-SubCell"/>
</dbReference>
<dbReference type="GO" id="GO:0004984">
    <property type="term" value="F:olfactory receptor activity"/>
    <property type="evidence" value="ECO:0007669"/>
    <property type="project" value="InterPro"/>
</dbReference>
<name>A0A8C4WU12_9SAUR</name>
<evidence type="ECO:0000256" key="2">
    <source>
        <dbReference type="ARBA" id="ARBA00022475"/>
    </source>
</evidence>
<dbReference type="Gene3D" id="1.20.1070.10">
    <property type="entry name" value="Rhodopsin 7-helix transmembrane proteins"/>
    <property type="match status" value="2"/>
</dbReference>
<evidence type="ECO:0000256" key="3">
    <source>
        <dbReference type="ARBA" id="ARBA00022606"/>
    </source>
</evidence>
<evidence type="ECO:0000256" key="10">
    <source>
        <dbReference type="SAM" id="Phobius"/>
    </source>
</evidence>
<evidence type="ECO:0000313" key="12">
    <source>
        <dbReference type="Ensembl" id="ENSGEVP00005019577.1"/>
    </source>
</evidence>
<keyword evidence="8 9" id="KW-0807">Transducer</keyword>
<keyword evidence="9" id="KW-0675">Receptor</keyword>
<evidence type="ECO:0000256" key="5">
    <source>
        <dbReference type="ARBA" id="ARBA00022725"/>
    </source>
</evidence>
<protein>
    <recommendedName>
        <fullName evidence="11">G-protein coupled receptors family 1 profile domain-containing protein</fullName>
    </recommendedName>
</protein>
<evidence type="ECO:0000256" key="9">
    <source>
        <dbReference type="RuleBase" id="RU000688"/>
    </source>
</evidence>
<dbReference type="OrthoDB" id="9975554at2759"/>
<feature type="transmembrane region" description="Helical" evidence="10">
    <location>
        <begin position="391"/>
        <end position="410"/>
    </location>
</feature>
<dbReference type="InterPro" id="IPR017452">
    <property type="entry name" value="GPCR_Rhodpsn_7TM"/>
</dbReference>
<dbReference type="PANTHER" id="PTHR26453">
    <property type="entry name" value="OLFACTORY RECEPTOR"/>
    <property type="match status" value="1"/>
</dbReference>
<keyword evidence="3" id="KW-0716">Sensory transduction</keyword>
<dbReference type="PROSITE" id="PS50262">
    <property type="entry name" value="G_PROTEIN_RECEP_F1_2"/>
    <property type="match status" value="1"/>
</dbReference>
<evidence type="ECO:0000256" key="1">
    <source>
        <dbReference type="ARBA" id="ARBA00004651"/>
    </source>
</evidence>
<feature type="transmembrane region" description="Helical" evidence="10">
    <location>
        <begin position="356"/>
        <end position="379"/>
    </location>
</feature>
<dbReference type="Ensembl" id="ENSGEVT00005020567.1">
    <property type="protein sequence ID" value="ENSGEVP00005019577.1"/>
    <property type="gene ID" value="ENSGEVG00005013849.1"/>
</dbReference>
<feature type="transmembrane region" description="Helical" evidence="10">
    <location>
        <begin position="180"/>
        <end position="199"/>
    </location>
</feature>
<evidence type="ECO:0000256" key="6">
    <source>
        <dbReference type="ARBA" id="ARBA00022989"/>
    </source>
</evidence>
<dbReference type="PROSITE" id="PS00237">
    <property type="entry name" value="G_PROTEIN_RECEP_F1_1"/>
    <property type="match status" value="1"/>
</dbReference>
<dbReference type="GeneTree" id="ENSGT01150000286970"/>